<dbReference type="InterPro" id="IPR024079">
    <property type="entry name" value="MetalloPept_cat_dom_sf"/>
</dbReference>
<gene>
    <name evidence="4" type="ORF">HPB52_015607</name>
</gene>
<dbReference type="Gene3D" id="3.40.390.10">
    <property type="entry name" value="Collagenase (Catalytic Domain)"/>
    <property type="match status" value="1"/>
</dbReference>
<dbReference type="PROSITE" id="PS51885">
    <property type="entry name" value="NEPRILYSIN"/>
    <property type="match status" value="1"/>
</dbReference>
<evidence type="ECO:0000313" key="4">
    <source>
        <dbReference type="EMBL" id="KAH7947752.1"/>
    </source>
</evidence>
<comment type="caution">
    <text evidence="4">The sequence shown here is derived from an EMBL/GenBank/DDBJ whole genome shotgun (WGS) entry which is preliminary data.</text>
</comment>
<dbReference type="PANTHER" id="PTHR11733:SF241">
    <property type="entry name" value="GH26575P-RELATED"/>
    <property type="match status" value="1"/>
</dbReference>
<protein>
    <recommendedName>
        <fullName evidence="3">Peptidase M13 N-terminal domain-containing protein</fullName>
    </recommendedName>
</protein>
<dbReference type="Gene3D" id="1.10.1380.10">
    <property type="entry name" value="Neutral endopeptidase , domain2"/>
    <property type="match status" value="1"/>
</dbReference>
<sequence length="682" mass="76968">MQSSTSRGSSHKANLHSAIVLFVAALAVAGCVLLFARWLTYEPIVALCETAGCEKHVKELKAAMDTSVDPCTDFYSFTCGSWKPMGNEKSLLARVFASSAAIAMEEMQGDPQQSIVPAAPLFYQSCVGARIEIDSELKIFKDFKQDMGLMWPEKTQNDATNPLTLLLNLSINWNFHMFFNLRAMPVYRKRSQTLYMRRGLMTPKWQDLSEPRKWTANVREHCRLLKANLPDSGYAELEDVVKDLMNAAISVPPDATNDTKFVLKDIEHFTKPASNWWRDQLNALHGPQFAWTLNSPVALEDPTILQKLDRLVNNYKEKKASLLTGFAWVFVRQNLWLIAGKPELIHEGANAAVLEMTMKRACLNHVQSYFGLLISAKHIYARYNATVRGELQRFYDMIKSEVKKSIRDSYWIDTIVKDKTYAKLDELSFNAMPDDRFFSKIDLAQLYKDFPRIRAPFVENFIAIAKAYRKVIGDDSFISIFSKRLGGGDASRYNYYYNIAYVALGAMEPPILYDDGTLAMRYASLGMMLAQCMVRSFDSHGAFVNKAGENEAWWGASEDLQKHLHCDLLDGQGGPTGGPGSRRQSALFPLVNGLAVAYAAYRSEAALTYLSQHGVDEFRLRGLEELTEDQLFFLTYCLSTCALKSNGDTCNVPLRHSLRFAAAFRCSSKSKMNPTNKCLFFD</sequence>
<feature type="domain" description="Peptidase M13 N-terminal" evidence="3">
    <location>
        <begin position="70"/>
        <end position="428"/>
    </location>
</feature>
<reference evidence="4" key="2">
    <citation type="submission" date="2021-09" db="EMBL/GenBank/DDBJ databases">
        <authorList>
            <person name="Jia N."/>
            <person name="Wang J."/>
            <person name="Shi W."/>
            <person name="Du L."/>
            <person name="Sun Y."/>
            <person name="Zhan W."/>
            <person name="Jiang J."/>
            <person name="Wang Q."/>
            <person name="Zhang B."/>
            <person name="Ji P."/>
            <person name="Sakyi L.B."/>
            <person name="Cui X."/>
            <person name="Yuan T."/>
            <person name="Jiang B."/>
            <person name="Yang W."/>
            <person name="Lam T.T.-Y."/>
            <person name="Chang Q."/>
            <person name="Ding S."/>
            <person name="Wang X."/>
            <person name="Zhu J."/>
            <person name="Ruan X."/>
            <person name="Zhao L."/>
            <person name="Wei J."/>
            <person name="Que T."/>
            <person name="Du C."/>
            <person name="Cheng J."/>
            <person name="Dai P."/>
            <person name="Han X."/>
            <person name="Huang E."/>
            <person name="Gao Y."/>
            <person name="Liu J."/>
            <person name="Shao H."/>
            <person name="Ye R."/>
            <person name="Li L."/>
            <person name="Wei W."/>
            <person name="Wang X."/>
            <person name="Wang C."/>
            <person name="Huo Q."/>
            <person name="Li W."/>
            <person name="Guo W."/>
            <person name="Chen H."/>
            <person name="Chen S."/>
            <person name="Zhou L."/>
            <person name="Zhou L."/>
            <person name="Ni X."/>
            <person name="Tian J."/>
            <person name="Zhou Y."/>
            <person name="Sheng Y."/>
            <person name="Liu T."/>
            <person name="Pan Y."/>
            <person name="Xia L."/>
            <person name="Li J."/>
            <person name="Zhao F."/>
            <person name="Cao W."/>
        </authorList>
    </citation>
    <scope>NUCLEOTIDE SEQUENCE</scope>
    <source>
        <strain evidence="4">Rsan-2018</strain>
        <tissue evidence="4">Larvae</tissue>
    </source>
</reference>
<proteinExistence type="inferred from homology"/>
<dbReference type="Proteomes" id="UP000821837">
    <property type="component" value="Chromosome 6"/>
</dbReference>
<dbReference type="VEuPathDB" id="VectorBase:RSAN_027780"/>
<dbReference type="GO" id="GO:0016485">
    <property type="term" value="P:protein processing"/>
    <property type="evidence" value="ECO:0007669"/>
    <property type="project" value="TreeGrafter"/>
</dbReference>
<dbReference type="InterPro" id="IPR008753">
    <property type="entry name" value="Peptidase_M13_N"/>
</dbReference>
<name>A0A9D4PM75_RHISA</name>
<reference evidence="4" key="1">
    <citation type="journal article" date="2020" name="Cell">
        <title>Large-Scale Comparative Analyses of Tick Genomes Elucidate Their Genetic Diversity and Vector Capacities.</title>
        <authorList>
            <consortium name="Tick Genome and Microbiome Consortium (TIGMIC)"/>
            <person name="Jia N."/>
            <person name="Wang J."/>
            <person name="Shi W."/>
            <person name="Du L."/>
            <person name="Sun Y."/>
            <person name="Zhan W."/>
            <person name="Jiang J.F."/>
            <person name="Wang Q."/>
            <person name="Zhang B."/>
            <person name="Ji P."/>
            <person name="Bell-Sakyi L."/>
            <person name="Cui X.M."/>
            <person name="Yuan T.T."/>
            <person name="Jiang B.G."/>
            <person name="Yang W.F."/>
            <person name="Lam T.T."/>
            <person name="Chang Q.C."/>
            <person name="Ding S.J."/>
            <person name="Wang X.J."/>
            <person name="Zhu J.G."/>
            <person name="Ruan X.D."/>
            <person name="Zhao L."/>
            <person name="Wei J.T."/>
            <person name="Ye R.Z."/>
            <person name="Que T.C."/>
            <person name="Du C.H."/>
            <person name="Zhou Y.H."/>
            <person name="Cheng J.X."/>
            <person name="Dai P.F."/>
            <person name="Guo W.B."/>
            <person name="Han X.H."/>
            <person name="Huang E.J."/>
            <person name="Li L.F."/>
            <person name="Wei W."/>
            <person name="Gao Y.C."/>
            <person name="Liu J.Z."/>
            <person name="Shao H.Z."/>
            <person name="Wang X."/>
            <person name="Wang C.C."/>
            <person name="Yang T.C."/>
            <person name="Huo Q.B."/>
            <person name="Li W."/>
            <person name="Chen H.Y."/>
            <person name="Chen S.E."/>
            <person name="Zhou L.G."/>
            <person name="Ni X.B."/>
            <person name="Tian J.H."/>
            <person name="Sheng Y."/>
            <person name="Liu T."/>
            <person name="Pan Y.S."/>
            <person name="Xia L.Y."/>
            <person name="Li J."/>
            <person name="Zhao F."/>
            <person name="Cao W.C."/>
        </authorList>
    </citation>
    <scope>NUCLEOTIDE SEQUENCE</scope>
    <source>
        <strain evidence="4">Rsan-2018</strain>
    </source>
</reference>
<keyword evidence="5" id="KW-1185">Reference proteome</keyword>
<evidence type="ECO:0000313" key="5">
    <source>
        <dbReference type="Proteomes" id="UP000821837"/>
    </source>
</evidence>
<dbReference type="EMBL" id="JABSTV010001252">
    <property type="protein sequence ID" value="KAH7947752.1"/>
    <property type="molecule type" value="Genomic_DNA"/>
</dbReference>
<evidence type="ECO:0000256" key="1">
    <source>
        <dbReference type="ARBA" id="ARBA00007357"/>
    </source>
</evidence>
<evidence type="ECO:0000259" key="3">
    <source>
        <dbReference type="Pfam" id="PF05649"/>
    </source>
</evidence>
<dbReference type="InterPro" id="IPR042089">
    <property type="entry name" value="Peptidase_M13_dom_2"/>
</dbReference>
<dbReference type="GO" id="GO:0004222">
    <property type="term" value="F:metalloendopeptidase activity"/>
    <property type="evidence" value="ECO:0007669"/>
    <property type="project" value="InterPro"/>
</dbReference>
<keyword evidence="2" id="KW-0472">Membrane</keyword>
<evidence type="ECO:0000256" key="2">
    <source>
        <dbReference type="SAM" id="Phobius"/>
    </source>
</evidence>
<dbReference type="SUPFAM" id="SSF55486">
    <property type="entry name" value="Metalloproteases ('zincins'), catalytic domain"/>
    <property type="match status" value="1"/>
</dbReference>
<feature type="transmembrane region" description="Helical" evidence="2">
    <location>
        <begin position="20"/>
        <end position="39"/>
    </location>
</feature>
<dbReference type="Pfam" id="PF05649">
    <property type="entry name" value="Peptidase_M13_N"/>
    <property type="match status" value="1"/>
</dbReference>
<comment type="similarity">
    <text evidence="1">Belongs to the peptidase M13 family.</text>
</comment>
<accession>A0A9D4PM75</accession>
<dbReference type="GO" id="GO:0005886">
    <property type="term" value="C:plasma membrane"/>
    <property type="evidence" value="ECO:0007669"/>
    <property type="project" value="TreeGrafter"/>
</dbReference>
<dbReference type="AlphaFoldDB" id="A0A9D4PM75"/>
<keyword evidence="2" id="KW-1133">Transmembrane helix</keyword>
<dbReference type="PANTHER" id="PTHR11733">
    <property type="entry name" value="ZINC METALLOPROTEASE FAMILY M13 NEPRILYSIN-RELATED"/>
    <property type="match status" value="1"/>
</dbReference>
<organism evidence="4 5">
    <name type="scientific">Rhipicephalus sanguineus</name>
    <name type="common">Brown dog tick</name>
    <name type="synonym">Ixodes sanguineus</name>
    <dbReference type="NCBI Taxonomy" id="34632"/>
    <lineage>
        <taxon>Eukaryota</taxon>
        <taxon>Metazoa</taxon>
        <taxon>Ecdysozoa</taxon>
        <taxon>Arthropoda</taxon>
        <taxon>Chelicerata</taxon>
        <taxon>Arachnida</taxon>
        <taxon>Acari</taxon>
        <taxon>Parasitiformes</taxon>
        <taxon>Ixodida</taxon>
        <taxon>Ixodoidea</taxon>
        <taxon>Ixodidae</taxon>
        <taxon>Rhipicephalinae</taxon>
        <taxon>Rhipicephalus</taxon>
        <taxon>Rhipicephalus</taxon>
    </lineage>
</organism>
<keyword evidence="2" id="KW-0812">Transmembrane</keyword>
<dbReference type="InterPro" id="IPR000718">
    <property type="entry name" value="Peptidase_M13"/>
</dbReference>
<dbReference type="PROSITE" id="PS51257">
    <property type="entry name" value="PROKAR_LIPOPROTEIN"/>
    <property type="match status" value="1"/>
</dbReference>